<evidence type="ECO:0000256" key="3">
    <source>
        <dbReference type="ARBA" id="ARBA00022448"/>
    </source>
</evidence>
<dbReference type="InterPro" id="IPR047817">
    <property type="entry name" value="ABC2_TM_bact-type"/>
</dbReference>
<dbReference type="GO" id="GO:0140359">
    <property type="term" value="F:ABC-type transporter activity"/>
    <property type="evidence" value="ECO:0007669"/>
    <property type="project" value="InterPro"/>
</dbReference>
<feature type="transmembrane region" description="Helical" evidence="8">
    <location>
        <begin position="258"/>
        <end position="279"/>
    </location>
</feature>
<keyword evidence="5 8" id="KW-0812">Transmembrane</keyword>
<feature type="domain" description="ABC transmembrane type-2" evidence="9">
    <location>
        <begin position="48"/>
        <end position="284"/>
    </location>
</feature>
<dbReference type="EMBL" id="UGJR01000002">
    <property type="protein sequence ID" value="STR42052.1"/>
    <property type="molecule type" value="Genomic_DNA"/>
</dbReference>
<dbReference type="InterPro" id="IPR051449">
    <property type="entry name" value="ABC-2_transporter_component"/>
</dbReference>
<sequence>MDAGLDAGRYTFAINIPPDFQRDVLAGRQPELQVNVDATRMSQAFTGNSYIQNIVTGEVNSFVARYRDNGTLPVELAVRMRFNPNLEQERFGAVMAIINNITMLAIVLTGSALIREREHGTVEHLLVMPVTPFEIMMAKIWSMGLVVLVVSGLSLILMVQGVLQVPIEGSIPLFMLGVALSLFATTSIGIFMGTVARSMPQLGLLMILVLLPLQMLSGGSTPRESMPQAVQDIMLTMPTTHFVSLAQAILYRGADFSIVWPQFLTLLAIGGVFFTIALLRFRKTIGEMA</sequence>
<feature type="transmembrane region" description="Helical" evidence="8">
    <location>
        <begin position="202"/>
        <end position="221"/>
    </location>
</feature>
<gene>
    <name evidence="10" type="primary">yhhJ_2</name>
    <name evidence="10" type="ORF">NCTC11694_03255</name>
</gene>
<protein>
    <submittedName>
        <fullName evidence="10">Antibiotic transport system permease component</fullName>
    </submittedName>
</protein>
<dbReference type="PANTHER" id="PTHR30294:SF47">
    <property type="entry name" value="INNER MEMBRANE TRANSPORT PERMEASE YHHJ"/>
    <property type="match status" value="1"/>
</dbReference>
<evidence type="ECO:0000256" key="8">
    <source>
        <dbReference type="SAM" id="Phobius"/>
    </source>
</evidence>
<dbReference type="GO" id="GO:0005886">
    <property type="term" value="C:plasma membrane"/>
    <property type="evidence" value="ECO:0007669"/>
    <property type="project" value="UniProtKB-SubCell"/>
</dbReference>
<dbReference type="AlphaFoldDB" id="A0A7H4M0X6"/>
<keyword evidence="7 8" id="KW-0472">Membrane</keyword>
<evidence type="ECO:0000259" key="9">
    <source>
        <dbReference type="PROSITE" id="PS51012"/>
    </source>
</evidence>
<evidence type="ECO:0000313" key="11">
    <source>
        <dbReference type="Proteomes" id="UP000255050"/>
    </source>
</evidence>
<dbReference type="Gene3D" id="3.40.1710.10">
    <property type="entry name" value="abc type-2 transporter like domain"/>
    <property type="match status" value="1"/>
</dbReference>
<proteinExistence type="inferred from homology"/>
<keyword evidence="4" id="KW-1003">Cell membrane</keyword>
<dbReference type="PROSITE" id="PS51012">
    <property type="entry name" value="ABC_TM2"/>
    <property type="match status" value="1"/>
</dbReference>
<feature type="transmembrane region" description="Helical" evidence="8">
    <location>
        <begin position="91"/>
        <end position="115"/>
    </location>
</feature>
<keyword evidence="3" id="KW-0813">Transport</keyword>
<comment type="subcellular location">
    <subcellularLocation>
        <location evidence="1">Cell membrane</location>
        <topology evidence="1">Multi-pass membrane protein</topology>
    </subcellularLocation>
</comment>
<accession>A0A7H4M0X6</accession>
<organism evidence="10 11">
    <name type="scientific">Klebsiella michiganensis</name>
    <dbReference type="NCBI Taxonomy" id="1134687"/>
    <lineage>
        <taxon>Bacteria</taxon>
        <taxon>Pseudomonadati</taxon>
        <taxon>Pseudomonadota</taxon>
        <taxon>Gammaproteobacteria</taxon>
        <taxon>Enterobacterales</taxon>
        <taxon>Enterobacteriaceae</taxon>
        <taxon>Klebsiella/Raoultella group</taxon>
        <taxon>Klebsiella</taxon>
    </lineage>
</organism>
<evidence type="ECO:0000256" key="6">
    <source>
        <dbReference type="ARBA" id="ARBA00022989"/>
    </source>
</evidence>
<dbReference type="InterPro" id="IPR013525">
    <property type="entry name" value="ABC2_TM"/>
</dbReference>
<feature type="transmembrane region" description="Helical" evidence="8">
    <location>
        <begin position="135"/>
        <end position="159"/>
    </location>
</feature>
<dbReference type="Proteomes" id="UP000255050">
    <property type="component" value="Unassembled WGS sequence"/>
</dbReference>
<evidence type="ECO:0000256" key="5">
    <source>
        <dbReference type="ARBA" id="ARBA00022692"/>
    </source>
</evidence>
<evidence type="ECO:0000256" key="2">
    <source>
        <dbReference type="ARBA" id="ARBA00007783"/>
    </source>
</evidence>
<reference evidence="10 11" key="1">
    <citation type="submission" date="2018-06" db="EMBL/GenBank/DDBJ databases">
        <authorList>
            <consortium name="Pathogen Informatics"/>
            <person name="Doyle S."/>
        </authorList>
    </citation>
    <scope>NUCLEOTIDE SEQUENCE [LARGE SCALE GENOMIC DNA]</scope>
    <source>
        <strain evidence="10 11">NCTC11694</strain>
    </source>
</reference>
<evidence type="ECO:0000256" key="7">
    <source>
        <dbReference type="ARBA" id="ARBA00023136"/>
    </source>
</evidence>
<feature type="transmembrane region" description="Helical" evidence="8">
    <location>
        <begin position="171"/>
        <end position="196"/>
    </location>
</feature>
<comment type="caution">
    <text evidence="10">The sequence shown here is derived from an EMBL/GenBank/DDBJ whole genome shotgun (WGS) entry which is preliminary data.</text>
</comment>
<evidence type="ECO:0000256" key="4">
    <source>
        <dbReference type="ARBA" id="ARBA00022475"/>
    </source>
</evidence>
<dbReference type="Pfam" id="PF12698">
    <property type="entry name" value="ABC2_membrane_3"/>
    <property type="match status" value="1"/>
</dbReference>
<evidence type="ECO:0000313" key="10">
    <source>
        <dbReference type="EMBL" id="STR42052.1"/>
    </source>
</evidence>
<keyword evidence="6 8" id="KW-1133">Transmembrane helix</keyword>
<comment type="similarity">
    <text evidence="2">Belongs to the ABC-2 integral membrane protein family.</text>
</comment>
<name>A0A7H4M0X6_9ENTR</name>
<dbReference type="PANTHER" id="PTHR30294">
    <property type="entry name" value="MEMBRANE COMPONENT OF ABC TRANSPORTER YHHJ-RELATED"/>
    <property type="match status" value="1"/>
</dbReference>
<evidence type="ECO:0000256" key="1">
    <source>
        <dbReference type="ARBA" id="ARBA00004651"/>
    </source>
</evidence>